<dbReference type="PANTHER" id="PTHR43792:SF1">
    <property type="entry name" value="N-ACETYLTRANSFERASE DOMAIN-CONTAINING PROTEIN"/>
    <property type="match status" value="1"/>
</dbReference>
<dbReference type="Gene3D" id="3.40.630.30">
    <property type="match status" value="1"/>
</dbReference>
<name>A0A3N7IQT4_9BURK</name>
<gene>
    <name evidence="3" type="ORF">DZC73_28875</name>
</gene>
<feature type="compositionally biased region" description="Low complexity" evidence="1">
    <location>
        <begin position="289"/>
        <end position="299"/>
    </location>
</feature>
<dbReference type="EMBL" id="QUSW01000012">
    <property type="protein sequence ID" value="RQP21252.1"/>
    <property type="molecule type" value="Genomic_DNA"/>
</dbReference>
<reference evidence="3 4" key="2">
    <citation type="submission" date="2018-12" db="EMBL/GenBank/DDBJ databases">
        <title>Rhizobacter gummiphilus sp. nov., a rubber-degrading bacterium isolated from the soil of a botanical garden in Japan.</title>
        <authorList>
            <person name="Shunsuke S.S."/>
        </authorList>
    </citation>
    <scope>NUCLEOTIDE SEQUENCE [LARGE SCALE GENOMIC DNA]</scope>
    <source>
        <strain evidence="3 4">S-16</strain>
    </source>
</reference>
<dbReference type="InterPro" id="IPR051531">
    <property type="entry name" value="N-acetyltransferase"/>
</dbReference>
<evidence type="ECO:0000259" key="2">
    <source>
        <dbReference type="Pfam" id="PF13302"/>
    </source>
</evidence>
<dbReference type="SUPFAM" id="SSF55729">
    <property type="entry name" value="Acyl-CoA N-acyltransferases (Nat)"/>
    <property type="match status" value="1"/>
</dbReference>
<protein>
    <submittedName>
        <fullName evidence="3">N-acetyltransferase</fullName>
    </submittedName>
</protein>
<evidence type="ECO:0000313" key="3">
    <source>
        <dbReference type="EMBL" id="RQP21252.1"/>
    </source>
</evidence>
<dbReference type="Proteomes" id="UP000267464">
    <property type="component" value="Unassembled WGS sequence"/>
</dbReference>
<dbReference type="PANTHER" id="PTHR43792">
    <property type="entry name" value="GNAT FAMILY, PUTATIVE (AFU_ORTHOLOGUE AFUA_3G00765)-RELATED-RELATED"/>
    <property type="match status" value="1"/>
</dbReference>
<dbReference type="InterPro" id="IPR016181">
    <property type="entry name" value="Acyl_CoA_acyltransferase"/>
</dbReference>
<dbReference type="GO" id="GO:0016747">
    <property type="term" value="F:acyltransferase activity, transferring groups other than amino-acyl groups"/>
    <property type="evidence" value="ECO:0007669"/>
    <property type="project" value="InterPro"/>
</dbReference>
<dbReference type="AlphaFoldDB" id="A0A3N7IQT4"/>
<feature type="region of interest" description="Disordered" evidence="1">
    <location>
        <begin position="280"/>
        <end position="299"/>
    </location>
</feature>
<sequence>MEPGRHQGHGGAWRLPAARVGFARARHRAAVRHHGEPGRDQHGRGDEAGIGAGAQLRAGVLDGELTRPGLMAEQDTPRLSLREFEHRDREAITAMHADARVRALLVDDFPLDDARVAHAFIERMQAYYRTHPGLGIWCAERWVAALSDEDLANPEVQASLSDEALALFSRPVPCFVGWFNLMRVTDMPQEVEIGCRLIPEVWGSGLVHDGGERLLDKAFLELGLPRVWGICHPQHRSVRHVLRTLGFRHDGDRPCSGAAASWFVIDRDLWMRARATPRRQRMRASLEKSTTSQSSSTIL</sequence>
<feature type="domain" description="N-acetyltransferase" evidence="2">
    <location>
        <begin position="78"/>
        <end position="248"/>
    </location>
</feature>
<keyword evidence="4" id="KW-1185">Reference proteome</keyword>
<keyword evidence="3" id="KW-0808">Transferase</keyword>
<evidence type="ECO:0000256" key="1">
    <source>
        <dbReference type="SAM" id="MobiDB-lite"/>
    </source>
</evidence>
<evidence type="ECO:0000313" key="4">
    <source>
        <dbReference type="Proteomes" id="UP000267464"/>
    </source>
</evidence>
<reference evidence="3 4" key="1">
    <citation type="submission" date="2018-08" db="EMBL/GenBank/DDBJ databases">
        <authorList>
            <person name="Khan S.A."/>
            <person name="Jeon C.O."/>
            <person name="Chun B.H."/>
            <person name="Jeong S.E."/>
        </authorList>
    </citation>
    <scope>NUCLEOTIDE SEQUENCE [LARGE SCALE GENOMIC DNA]</scope>
    <source>
        <strain evidence="3 4">S-16</strain>
    </source>
</reference>
<dbReference type="InterPro" id="IPR000182">
    <property type="entry name" value="GNAT_dom"/>
</dbReference>
<accession>A0A3N7IQT4</accession>
<organism evidence="3 4">
    <name type="scientific">Piscinibacter terrae</name>
    <dbReference type="NCBI Taxonomy" id="2496871"/>
    <lineage>
        <taxon>Bacteria</taxon>
        <taxon>Pseudomonadati</taxon>
        <taxon>Pseudomonadota</taxon>
        <taxon>Betaproteobacteria</taxon>
        <taxon>Burkholderiales</taxon>
        <taxon>Sphaerotilaceae</taxon>
        <taxon>Piscinibacter</taxon>
    </lineage>
</organism>
<proteinExistence type="predicted"/>
<dbReference type="Pfam" id="PF13302">
    <property type="entry name" value="Acetyltransf_3"/>
    <property type="match status" value="1"/>
</dbReference>
<comment type="caution">
    <text evidence="3">The sequence shown here is derived from an EMBL/GenBank/DDBJ whole genome shotgun (WGS) entry which is preliminary data.</text>
</comment>